<dbReference type="PANTHER" id="PTHR43161:SF9">
    <property type="entry name" value="SORBITOL DEHYDROGENASE"/>
    <property type="match status" value="1"/>
</dbReference>
<evidence type="ECO:0000313" key="9">
    <source>
        <dbReference type="Proteomes" id="UP000192505"/>
    </source>
</evidence>
<dbReference type="InterPro" id="IPR013154">
    <property type="entry name" value="ADH-like_N"/>
</dbReference>
<dbReference type="InterPro" id="IPR002328">
    <property type="entry name" value="ADH_Zn_CS"/>
</dbReference>
<dbReference type="GO" id="GO:0008270">
    <property type="term" value="F:zinc ion binding"/>
    <property type="evidence" value="ECO:0007669"/>
    <property type="project" value="InterPro"/>
</dbReference>
<dbReference type="AlphaFoldDB" id="A0A1W9KX71"/>
<sequence length="348" mass="37147">MQTRACVLHAQEDVRIETCEVGDMGPQQVLVRICAGGVCGSDIHYYWEGGIGTIRVTEPIIMGHEVAGIVEAVGANVTRVHPGDRVAVCPSRPCGKCKFCLDGEQQHCLQMQFFGSAMRKPHTHGGFRDRLIAEDYQCEPMGDKVSLGEAACTEPLAVGVHAVNQAGSLMGKRVLVTGAGPIGALLIGAVRVAGAREIVATDISEAPLRTALAMGAQVAINVALEPDRLMADYSADKGYFDVVFECTGVGAVLKQAFPVLKPRGTIVQVGVTGSADIPINALVGKEIRLVGTHRFHHEYAQAASLIREQRIDVKPVITATLPMEKVAEALTIARDRSSQMKVQLSFAD</sequence>
<dbReference type="Gene3D" id="3.40.50.720">
    <property type="entry name" value="NAD(P)-binding Rossmann-like Domain"/>
    <property type="match status" value="1"/>
</dbReference>
<dbReference type="PROSITE" id="PS00059">
    <property type="entry name" value="ADH_ZINC"/>
    <property type="match status" value="1"/>
</dbReference>
<dbReference type="InterPro" id="IPR036291">
    <property type="entry name" value="NAD(P)-bd_dom_sf"/>
</dbReference>
<organism evidence="8 9">
    <name type="scientific">Rhodoferax ferrireducens</name>
    <dbReference type="NCBI Taxonomy" id="192843"/>
    <lineage>
        <taxon>Bacteria</taxon>
        <taxon>Pseudomonadati</taxon>
        <taxon>Pseudomonadota</taxon>
        <taxon>Betaproteobacteria</taxon>
        <taxon>Burkholderiales</taxon>
        <taxon>Comamonadaceae</taxon>
        <taxon>Rhodoferax</taxon>
    </lineage>
</organism>
<dbReference type="SUPFAM" id="SSF51735">
    <property type="entry name" value="NAD(P)-binding Rossmann-fold domains"/>
    <property type="match status" value="1"/>
</dbReference>
<evidence type="ECO:0000256" key="3">
    <source>
        <dbReference type="ARBA" id="ARBA00022723"/>
    </source>
</evidence>
<evidence type="ECO:0000259" key="7">
    <source>
        <dbReference type="SMART" id="SM00829"/>
    </source>
</evidence>
<comment type="cofactor">
    <cofactor evidence="1 6">
        <name>Zn(2+)</name>
        <dbReference type="ChEBI" id="CHEBI:29105"/>
    </cofactor>
</comment>
<evidence type="ECO:0000256" key="4">
    <source>
        <dbReference type="ARBA" id="ARBA00022833"/>
    </source>
</evidence>
<dbReference type="Gene3D" id="3.90.180.10">
    <property type="entry name" value="Medium-chain alcohol dehydrogenases, catalytic domain"/>
    <property type="match status" value="1"/>
</dbReference>
<keyword evidence="5" id="KW-0560">Oxidoreductase</keyword>
<dbReference type="GO" id="GO:0016616">
    <property type="term" value="F:oxidoreductase activity, acting on the CH-OH group of donors, NAD or NADP as acceptor"/>
    <property type="evidence" value="ECO:0007669"/>
    <property type="project" value="UniProtKB-ARBA"/>
</dbReference>
<comment type="similarity">
    <text evidence="2 6">Belongs to the zinc-containing alcohol dehydrogenase family.</text>
</comment>
<gene>
    <name evidence="8" type="ORF">BWK72_04715</name>
</gene>
<evidence type="ECO:0000256" key="6">
    <source>
        <dbReference type="RuleBase" id="RU361277"/>
    </source>
</evidence>
<dbReference type="SUPFAM" id="SSF50129">
    <property type="entry name" value="GroES-like"/>
    <property type="match status" value="1"/>
</dbReference>
<keyword evidence="3 6" id="KW-0479">Metal-binding</keyword>
<evidence type="ECO:0000313" key="8">
    <source>
        <dbReference type="EMBL" id="OQW89249.1"/>
    </source>
</evidence>
<protein>
    <submittedName>
        <fullName evidence="8">L-idonate 5-dehydrogenase</fullName>
    </submittedName>
</protein>
<dbReference type="Pfam" id="PF08240">
    <property type="entry name" value="ADH_N"/>
    <property type="match status" value="1"/>
</dbReference>
<evidence type="ECO:0000256" key="2">
    <source>
        <dbReference type="ARBA" id="ARBA00008072"/>
    </source>
</evidence>
<dbReference type="Proteomes" id="UP000192505">
    <property type="component" value="Unassembled WGS sequence"/>
</dbReference>
<dbReference type="EMBL" id="MTEI01000002">
    <property type="protein sequence ID" value="OQW89249.1"/>
    <property type="molecule type" value="Genomic_DNA"/>
</dbReference>
<dbReference type="CDD" id="cd08232">
    <property type="entry name" value="idonate-5-DH"/>
    <property type="match status" value="1"/>
</dbReference>
<dbReference type="SMART" id="SM00829">
    <property type="entry name" value="PKS_ER"/>
    <property type="match status" value="1"/>
</dbReference>
<evidence type="ECO:0000256" key="1">
    <source>
        <dbReference type="ARBA" id="ARBA00001947"/>
    </source>
</evidence>
<dbReference type="InterPro" id="IPR011032">
    <property type="entry name" value="GroES-like_sf"/>
</dbReference>
<keyword evidence="4 6" id="KW-0862">Zinc</keyword>
<dbReference type="Pfam" id="PF00107">
    <property type="entry name" value="ADH_zinc_N"/>
    <property type="match status" value="1"/>
</dbReference>
<accession>A0A1W9KX71</accession>
<dbReference type="InterPro" id="IPR013149">
    <property type="entry name" value="ADH-like_C"/>
</dbReference>
<proteinExistence type="inferred from homology"/>
<evidence type="ECO:0000256" key="5">
    <source>
        <dbReference type="ARBA" id="ARBA00023002"/>
    </source>
</evidence>
<reference evidence="8 9" key="1">
    <citation type="submission" date="2017-01" db="EMBL/GenBank/DDBJ databases">
        <title>Novel large sulfur bacteria in the metagenomes of groundwater-fed chemosynthetic microbial mats in the Lake Huron basin.</title>
        <authorList>
            <person name="Sharrar A.M."/>
            <person name="Flood B.E."/>
            <person name="Bailey J.V."/>
            <person name="Jones D.S."/>
            <person name="Biddanda B."/>
            <person name="Ruberg S.A."/>
            <person name="Marcus D.N."/>
            <person name="Dick G.J."/>
        </authorList>
    </citation>
    <scope>NUCLEOTIDE SEQUENCE [LARGE SCALE GENOMIC DNA]</scope>
    <source>
        <strain evidence="8">A7</strain>
    </source>
</reference>
<feature type="domain" description="Enoyl reductase (ER)" evidence="7">
    <location>
        <begin position="10"/>
        <end position="344"/>
    </location>
</feature>
<dbReference type="InterPro" id="IPR020843">
    <property type="entry name" value="ER"/>
</dbReference>
<name>A0A1W9KX71_9BURK</name>
<dbReference type="PANTHER" id="PTHR43161">
    <property type="entry name" value="SORBITOL DEHYDROGENASE"/>
    <property type="match status" value="1"/>
</dbReference>
<comment type="caution">
    <text evidence="8">The sequence shown here is derived from an EMBL/GenBank/DDBJ whole genome shotgun (WGS) entry which is preliminary data.</text>
</comment>